<organism evidence="1 2">
    <name type="scientific">Piromyces finnis</name>
    <dbReference type="NCBI Taxonomy" id="1754191"/>
    <lineage>
        <taxon>Eukaryota</taxon>
        <taxon>Fungi</taxon>
        <taxon>Fungi incertae sedis</taxon>
        <taxon>Chytridiomycota</taxon>
        <taxon>Chytridiomycota incertae sedis</taxon>
        <taxon>Neocallimastigomycetes</taxon>
        <taxon>Neocallimastigales</taxon>
        <taxon>Neocallimastigaceae</taxon>
        <taxon>Piromyces</taxon>
    </lineage>
</organism>
<reference evidence="1 2" key="2">
    <citation type="submission" date="2016-08" db="EMBL/GenBank/DDBJ databases">
        <title>Pervasive Adenine N6-methylation of Active Genes in Fungi.</title>
        <authorList>
            <consortium name="DOE Joint Genome Institute"/>
            <person name="Mondo S.J."/>
            <person name="Dannebaum R.O."/>
            <person name="Kuo R.C."/>
            <person name="Labutti K."/>
            <person name="Haridas S."/>
            <person name="Kuo A."/>
            <person name="Salamov A."/>
            <person name="Ahrendt S.R."/>
            <person name="Lipzen A."/>
            <person name="Sullivan W."/>
            <person name="Andreopoulos W.B."/>
            <person name="Clum A."/>
            <person name="Lindquist E."/>
            <person name="Daum C."/>
            <person name="Ramamoorthy G.K."/>
            <person name="Gryganskyi A."/>
            <person name="Culley D."/>
            <person name="Magnuson J.K."/>
            <person name="James T.Y."/>
            <person name="O'Malley M.A."/>
            <person name="Stajich J.E."/>
            <person name="Spatafora J.W."/>
            <person name="Visel A."/>
            <person name="Grigoriev I.V."/>
        </authorList>
    </citation>
    <scope>NUCLEOTIDE SEQUENCE [LARGE SCALE GENOMIC DNA]</scope>
    <source>
        <strain evidence="2">finn</strain>
    </source>
</reference>
<dbReference type="Proteomes" id="UP000193719">
    <property type="component" value="Unassembled WGS sequence"/>
</dbReference>
<proteinExistence type="predicted"/>
<comment type="caution">
    <text evidence="1">The sequence shown here is derived from an EMBL/GenBank/DDBJ whole genome shotgun (WGS) entry which is preliminary data.</text>
</comment>
<protein>
    <submittedName>
        <fullName evidence="1">Uncharacterized protein</fullName>
    </submittedName>
</protein>
<dbReference type="InterPro" id="IPR011990">
    <property type="entry name" value="TPR-like_helical_dom_sf"/>
</dbReference>
<dbReference type="OrthoDB" id="2094240at2759"/>
<reference evidence="1 2" key="1">
    <citation type="submission" date="2016-08" db="EMBL/GenBank/DDBJ databases">
        <title>Genomes of anaerobic fungi encode conserved fungal cellulosomes for biomass hydrolysis.</title>
        <authorList>
            <consortium name="DOE Joint Genome Institute"/>
            <person name="Haitjema C.H."/>
            <person name="Gilmore S.P."/>
            <person name="Henske J.K."/>
            <person name="Solomon K.V."/>
            <person name="De Groot R."/>
            <person name="Kuo A."/>
            <person name="Mondo S.J."/>
            <person name="Salamov A.A."/>
            <person name="Labutti K."/>
            <person name="Zhao Z."/>
            <person name="Chiniquy J."/>
            <person name="Barry K."/>
            <person name="Brewer H.M."/>
            <person name="Purvine S.O."/>
            <person name="Wright A.T."/>
            <person name="Boxma B."/>
            <person name="Van Alen T."/>
            <person name="Hackstein J.H."/>
            <person name="Baker S.E."/>
            <person name="Grigoriev I.V."/>
            <person name="O'Malley M.A."/>
        </authorList>
    </citation>
    <scope>NUCLEOTIDE SEQUENCE [LARGE SCALE GENOMIC DNA]</scope>
    <source>
        <strain evidence="2">finn</strain>
    </source>
</reference>
<evidence type="ECO:0000313" key="1">
    <source>
        <dbReference type="EMBL" id="ORX52612.1"/>
    </source>
</evidence>
<evidence type="ECO:0000313" key="2">
    <source>
        <dbReference type="Proteomes" id="UP000193719"/>
    </source>
</evidence>
<dbReference type="Pfam" id="PF13181">
    <property type="entry name" value="TPR_8"/>
    <property type="match status" value="1"/>
</dbReference>
<dbReference type="AlphaFoldDB" id="A0A1Y1VCB8"/>
<accession>A0A1Y1VCB8</accession>
<dbReference type="InterPro" id="IPR019734">
    <property type="entry name" value="TPR_rpt"/>
</dbReference>
<name>A0A1Y1VCB8_9FUNG</name>
<dbReference type="Gene3D" id="1.25.40.10">
    <property type="entry name" value="Tetratricopeptide repeat domain"/>
    <property type="match status" value="1"/>
</dbReference>
<gene>
    <name evidence="1" type="ORF">BCR36DRAFT_582549</name>
</gene>
<keyword evidence="2" id="KW-1185">Reference proteome</keyword>
<sequence>MNRLEVINWFKKKLNKNPEANDFYTAAKELYQLGSYSRSILCLKEYITVSNNAAPGHHLLGYCYLNLGETENALAEFKNSIQYGYSEDWQLIVELIIELDEQERKSKYV</sequence>
<dbReference type="EMBL" id="MCFH01000015">
    <property type="protein sequence ID" value="ORX52612.1"/>
    <property type="molecule type" value="Genomic_DNA"/>
</dbReference>
<dbReference type="SUPFAM" id="SSF48452">
    <property type="entry name" value="TPR-like"/>
    <property type="match status" value="1"/>
</dbReference>